<keyword evidence="1" id="KW-0472">Membrane</keyword>
<dbReference type="AlphaFoldDB" id="F7XQK3"/>
<dbReference type="HOGENOM" id="CLU_355886_0_0_2"/>
<name>F7XQK3_METZD</name>
<evidence type="ECO:0000313" key="2">
    <source>
        <dbReference type="EMBL" id="AEH60506.1"/>
    </source>
</evidence>
<dbReference type="Gene3D" id="3.40.50.880">
    <property type="match status" value="2"/>
</dbReference>
<organism evidence="2 3">
    <name type="scientific">Methanosalsum zhilinae (strain DSM 4017 / NBRC 107636 / OCM 62 / WeN5)</name>
    <name type="common">Methanohalophilus zhilinae</name>
    <dbReference type="NCBI Taxonomy" id="679901"/>
    <lineage>
        <taxon>Archaea</taxon>
        <taxon>Methanobacteriati</taxon>
        <taxon>Methanobacteriota</taxon>
        <taxon>Stenosarchaea group</taxon>
        <taxon>Methanomicrobia</taxon>
        <taxon>Methanosarcinales</taxon>
        <taxon>Methanosarcinaceae</taxon>
        <taxon>Methanosalsum</taxon>
    </lineage>
</organism>
<reference evidence="2" key="1">
    <citation type="submission" date="2010-07" db="EMBL/GenBank/DDBJ databases">
        <title>The complete genome of Methanosalsum zhilinae DSM 4017.</title>
        <authorList>
            <consortium name="US DOE Joint Genome Institute (JGI-PGF)"/>
            <person name="Lucas S."/>
            <person name="Copeland A."/>
            <person name="Lapidus A."/>
            <person name="Glavina del Rio T."/>
            <person name="Dalin E."/>
            <person name="Tice H."/>
            <person name="Bruce D."/>
            <person name="Goodwin L."/>
            <person name="Pitluck S."/>
            <person name="Kyrpides N."/>
            <person name="Mavromatis K."/>
            <person name="Ovchinnikova G."/>
            <person name="Daligault H."/>
            <person name="Detter J.C."/>
            <person name="Han C."/>
            <person name="Tapia R."/>
            <person name="Larimer F."/>
            <person name="Land M."/>
            <person name="Hauser L."/>
            <person name="Markowitz V."/>
            <person name="Cheng J.-F."/>
            <person name="Hugenholtz P."/>
            <person name="Woyke T."/>
            <person name="Wu D."/>
            <person name="Spring S."/>
            <person name="Schueler E."/>
            <person name="Brambilla E."/>
            <person name="Klenk H.-P."/>
            <person name="Eisen J.A."/>
        </authorList>
    </citation>
    <scope>NUCLEOTIDE SEQUENCE</scope>
    <source>
        <strain evidence="2">DSM 4017</strain>
    </source>
</reference>
<keyword evidence="3" id="KW-1185">Reference proteome</keyword>
<dbReference type="RefSeq" id="WP_013897945.1">
    <property type="nucleotide sequence ID" value="NC_015676.1"/>
</dbReference>
<dbReference type="OrthoDB" id="147382at2157"/>
<dbReference type="PANTHER" id="PTHR37947">
    <property type="entry name" value="BLL2462 PROTEIN"/>
    <property type="match status" value="1"/>
</dbReference>
<feature type="transmembrane region" description="Helical" evidence="1">
    <location>
        <begin position="6"/>
        <end position="25"/>
    </location>
</feature>
<dbReference type="PANTHER" id="PTHR37947:SF1">
    <property type="entry name" value="BLL2462 PROTEIN"/>
    <property type="match status" value="1"/>
</dbReference>
<dbReference type="CDD" id="cd00198">
    <property type="entry name" value="vWFA"/>
    <property type="match status" value="1"/>
</dbReference>
<protein>
    <recommendedName>
        <fullName evidence="4">von Willebrand factor type A</fullName>
    </recommendedName>
</protein>
<dbReference type="InterPro" id="IPR036465">
    <property type="entry name" value="vWFA_dom_sf"/>
</dbReference>
<accession>F7XQK3</accession>
<dbReference type="KEGG" id="mzh:Mzhil_0639"/>
<sequence length="815" mass="91356">MISFGNPDMLWLIVPVVIAGLYLYIRGTRTKLIITRIIIISLLIVALASPQVLMTQTISDENPNIVIISDETESMNIFREGTGDRIYESLAVNTPTTLMRLTGERTAIGDAIIQHSRGDNQIVLISDGNNNHGKSIEEALEFAEGTGTIVHYVKPELERNDISVEIRGEKTVFVDNENIFDIVVSQAGNEQIRYHLEVYHGDTLIRSGTFDQSERKKTVTRVSRTFRELGAHQIEVRVTPVGMDSNSINNRFYKSIYVIPKPQIQLITDDTSAPLSQILLNLYDVSVRKDLDNLDRRKALVIDNQHINSLSSADIQKIERYVTDGGGLFVVGGDRSFNYGDYLDSSFERILPVISEPTEYKGGRNVVIMLDISASAIVHHDGLIMETILSNAISLLRDEDLRDANVGVIAFGSEGIDVSNGFVYLGVPSNIDVLESRIKDLSAGPDTDLDEGLKIALDWIDEDIEEMDIIILSDGGIEDTYQPSLSLAQEINEKGGNFYFFHIRSSVPSQIDHRTNVYYSESLMANVDGHHQFIDFGERINIEFEELEDPPERDEEAFLDTFPLIEFNPNHFITRNTDLSANITGFNDITPKVAADRVVLTVTGKPVLTTWRYGLGRVAVLSTDNGYGNGNIWASEIYSGENARIISSTVNWAIGDPFEEEGAVLEGDDTWLGTPTTLELTMYEEGAIPELTFRGETLELSMTGRNTYETTINPDRIGVHHVSGYPIAVNYPLEYRDVGINEKMPELIRRHGGNVYTENEARGLLLQDTREMSERTVTQPVDYKMYLILAALILFLADVLIRRIREIQEMKNIKD</sequence>
<proteinExistence type="predicted"/>
<dbReference type="SUPFAM" id="SSF52317">
    <property type="entry name" value="Class I glutamine amidotransferase-like"/>
    <property type="match status" value="1"/>
</dbReference>
<gene>
    <name evidence="2" type="ordered locus">Mzhil_0639</name>
</gene>
<dbReference type="SUPFAM" id="SSF53300">
    <property type="entry name" value="vWA-like"/>
    <property type="match status" value="1"/>
</dbReference>
<dbReference type="GeneID" id="10822250"/>
<evidence type="ECO:0008006" key="4">
    <source>
        <dbReference type="Google" id="ProtNLM"/>
    </source>
</evidence>
<evidence type="ECO:0000313" key="3">
    <source>
        <dbReference type="Proteomes" id="UP000006622"/>
    </source>
</evidence>
<feature type="transmembrane region" description="Helical" evidence="1">
    <location>
        <begin position="783"/>
        <end position="801"/>
    </location>
</feature>
<keyword evidence="1" id="KW-0812">Transmembrane</keyword>
<keyword evidence="1" id="KW-1133">Transmembrane helix</keyword>
<dbReference type="EMBL" id="CP002101">
    <property type="protein sequence ID" value="AEH60506.1"/>
    <property type="molecule type" value="Genomic_DNA"/>
</dbReference>
<feature type="transmembrane region" description="Helical" evidence="1">
    <location>
        <begin position="37"/>
        <end position="54"/>
    </location>
</feature>
<dbReference type="STRING" id="679901.Mzhil_0639"/>
<dbReference type="Proteomes" id="UP000006622">
    <property type="component" value="Chromosome"/>
</dbReference>
<evidence type="ECO:0000256" key="1">
    <source>
        <dbReference type="SAM" id="Phobius"/>
    </source>
</evidence>
<dbReference type="InterPro" id="IPR029062">
    <property type="entry name" value="Class_I_gatase-like"/>
</dbReference>